<evidence type="ECO:0000256" key="1">
    <source>
        <dbReference type="ARBA" id="ARBA00000085"/>
    </source>
</evidence>
<dbReference type="Gene3D" id="3.30.565.10">
    <property type="entry name" value="Histidine kinase-like ATPase, C-terminal domain"/>
    <property type="match status" value="1"/>
</dbReference>
<dbReference type="PANTHER" id="PTHR45453:SF1">
    <property type="entry name" value="PHOSPHATE REGULON SENSOR PROTEIN PHOR"/>
    <property type="match status" value="1"/>
</dbReference>
<keyword evidence="17" id="KW-1185">Reference proteome</keyword>
<keyword evidence="5" id="KW-0597">Phosphoprotein</keyword>
<dbReference type="GO" id="GO:0005524">
    <property type="term" value="F:ATP binding"/>
    <property type="evidence" value="ECO:0007669"/>
    <property type="project" value="UniProtKB-KW"/>
</dbReference>
<keyword evidence="11 13" id="KW-0472">Membrane</keyword>
<dbReference type="PRINTS" id="PR00344">
    <property type="entry name" value="BCTRLSENSOR"/>
</dbReference>
<organism evidence="16 17">
    <name type="scientific">Cohnella phaseoli</name>
    <dbReference type="NCBI Taxonomy" id="456490"/>
    <lineage>
        <taxon>Bacteria</taxon>
        <taxon>Bacillati</taxon>
        <taxon>Bacillota</taxon>
        <taxon>Bacilli</taxon>
        <taxon>Bacillales</taxon>
        <taxon>Paenibacillaceae</taxon>
        <taxon>Cohnella</taxon>
    </lineage>
</organism>
<dbReference type="FunFam" id="3.30.565.10:FF:000006">
    <property type="entry name" value="Sensor histidine kinase WalK"/>
    <property type="match status" value="1"/>
</dbReference>
<evidence type="ECO:0000256" key="6">
    <source>
        <dbReference type="ARBA" id="ARBA00022679"/>
    </source>
</evidence>
<accession>A0A3D9JPY9</accession>
<protein>
    <recommendedName>
        <fullName evidence="3">histidine kinase</fullName>
        <ecNumber evidence="3">2.7.13.3</ecNumber>
    </recommendedName>
</protein>
<dbReference type="InterPro" id="IPR036890">
    <property type="entry name" value="HATPase_C_sf"/>
</dbReference>
<evidence type="ECO:0000259" key="14">
    <source>
        <dbReference type="PROSITE" id="PS50109"/>
    </source>
</evidence>
<dbReference type="CDD" id="cd00082">
    <property type="entry name" value="HisKA"/>
    <property type="match status" value="1"/>
</dbReference>
<evidence type="ECO:0000256" key="8">
    <source>
        <dbReference type="ARBA" id="ARBA00022777"/>
    </source>
</evidence>
<evidence type="ECO:0000256" key="11">
    <source>
        <dbReference type="ARBA" id="ARBA00023136"/>
    </source>
</evidence>
<dbReference type="SUPFAM" id="SSF55874">
    <property type="entry name" value="ATPase domain of HSP90 chaperone/DNA topoisomerase II/histidine kinase"/>
    <property type="match status" value="1"/>
</dbReference>
<dbReference type="PROSITE" id="PS50109">
    <property type="entry name" value="HIS_KIN"/>
    <property type="match status" value="1"/>
</dbReference>
<dbReference type="Pfam" id="PF00672">
    <property type="entry name" value="HAMP"/>
    <property type="match status" value="1"/>
</dbReference>
<evidence type="ECO:0000256" key="4">
    <source>
        <dbReference type="ARBA" id="ARBA00022475"/>
    </source>
</evidence>
<proteinExistence type="predicted"/>
<feature type="transmembrane region" description="Helical" evidence="13">
    <location>
        <begin position="60"/>
        <end position="84"/>
    </location>
</feature>
<dbReference type="SMART" id="SM00388">
    <property type="entry name" value="HisKA"/>
    <property type="match status" value="1"/>
</dbReference>
<keyword evidence="9" id="KW-0067">ATP-binding</keyword>
<evidence type="ECO:0000313" key="17">
    <source>
        <dbReference type="Proteomes" id="UP000256977"/>
    </source>
</evidence>
<evidence type="ECO:0000256" key="3">
    <source>
        <dbReference type="ARBA" id="ARBA00012438"/>
    </source>
</evidence>
<dbReference type="InterPro" id="IPR003594">
    <property type="entry name" value="HATPase_dom"/>
</dbReference>
<dbReference type="InterPro" id="IPR036097">
    <property type="entry name" value="HisK_dim/P_sf"/>
</dbReference>
<keyword evidence="13" id="KW-0812">Transmembrane</keyword>
<dbReference type="CDD" id="cd06225">
    <property type="entry name" value="HAMP"/>
    <property type="match status" value="1"/>
</dbReference>
<evidence type="ECO:0000259" key="15">
    <source>
        <dbReference type="PROSITE" id="PS50885"/>
    </source>
</evidence>
<feature type="domain" description="HAMP" evidence="15">
    <location>
        <begin position="85"/>
        <end position="138"/>
    </location>
</feature>
<keyword evidence="12" id="KW-0175">Coiled coil</keyword>
<feature type="coiled-coil region" evidence="12">
    <location>
        <begin position="119"/>
        <end position="146"/>
    </location>
</feature>
<dbReference type="InterPro" id="IPR005467">
    <property type="entry name" value="His_kinase_dom"/>
</dbReference>
<comment type="catalytic activity">
    <reaction evidence="1">
        <text>ATP + protein L-histidine = ADP + protein N-phospho-L-histidine.</text>
        <dbReference type="EC" id="2.7.13.3"/>
    </reaction>
</comment>
<dbReference type="EMBL" id="QRDZ01000013">
    <property type="protein sequence ID" value="RED76092.1"/>
    <property type="molecule type" value="Genomic_DNA"/>
</dbReference>
<keyword evidence="13" id="KW-1133">Transmembrane helix</keyword>
<dbReference type="AlphaFoldDB" id="A0A3D9JPY9"/>
<dbReference type="SUPFAM" id="SSF47384">
    <property type="entry name" value="Homodimeric domain of signal transducing histidine kinase"/>
    <property type="match status" value="1"/>
</dbReference>
<dbReference type="RefSeq" id="WP_116061890.1">
    <property type="nucleotide sequence ID" value="NZ_QRDZ01000013.1"/>
</dbReference>
<dbReference type="Pfam" id="PF00512">
    <property type="entry name" value="HisKA"/>
    <property type="match status" value="1"/>
</dbReference>
<keyword evidence="7" id="KW-0547">Nucleotide-binding</keyword>
<keyword evidence="4" id="KW-1003">Cell membrane</keyword>
<dbReference type="InterPro" id="IPR003660">
    <property type="entry name" value="HAMP_dom"/>
</dbReference>
<dbReference type="GO" id="GO:0004721">
    <property type="term" value="F:phosphoprotein phosphatase activity"/>
    <property type="evidence" value="ECO:0007669"/>
    <property type="project" value="TreeGrafter"/>
</dbReference>
<sequence>MTRRLSFRLSLLLMAWSSLILIIASIVIVNATHYHFQLYGKEASLMKPSDSMLNAHLEQAIIQSIVLTVILSLIIAALMSIYLARRISKPLVRMKQAALMMSEGELSVRSPSNTTHDEMADLGNALNTLAEQLQKQQELRLSMTENIAHELRTPLTTLKSTMIAISDGVWEPTKERIDSCHDEINRLIYLVNDLEQLNEIASPDFTLEMSEFELAEQLSKIIRLNEAAFTAKNVDLRLRKISRIHVYWDENRMTQVINNLLSNALKFTPTGGKVFIDTEEDQQGVILSIQDTGIGIPEKDLPFIFERFYRVDKSRSRKTGGKGLGLAIAKSIVEAHGGRIWAPKHNEAKGMTIIMKIPRKAILHVERIDS</sequence>
<dbReference type="EC" id="2.7.13.3" evidence="3"/>
<gene>
    <name evidence="16" type="ORF">DFP98_113152</name>
</gene>
<feature type="domain" description="Histidine kinase" evidence="14">
    <location>
        <begin position="146"/>
        <end position="361"/>
    </location>
</feature>
<comment type="caution">
    <text evidence="16">The sequence shown here is derived from an EMBL/GenBank/DDBJ whole genome shotgun (WGS) entry which is preliminary data.</text>
</comment>
<dbReference type="GO" id="GO:0016036">
    <property type="term" value="P:cellular response to phosphate starvation"/>
    <property type="evidence" value="ECO:0007669"/>
    <property type="project" value="TreeGrafter"/>
</dbReference>
<dbReference type="Pfam" id="PF02518">
    <property type="entry name" value="HATPase_c"/>
    <property type="match status" value="1"/>
</dbReference>
<dbReference type="InterPro" id="IPR004358">
    <property type="entry name" value="Sig_transdc_His_kin-like_C"/>
</dbReference>
<dbReference type="PROSITE" id="PS50885">
    <property type="entry name" value="HAMP"/>
    <property type="match status" value="1"/>
</dbReference>
<comment type="subcellular location">
    <subcellularLocation>
        <location evidence="2">Cell membrane</location>
        <topology evidence="2">Multi-pass membrane protein</topology>
    </subcellularLocation>
</comment>
<evidence type="ECO:0000256" key="13">
    <source>
        <dbReference type="SAM" id="Phobius"/>
    </source>
</evidence>
<keyword evidence="6" id="KW-0808">Transferase</keyword>
<dbReference type="SUPFAM" id="SSF158472">
    <property type="entry name" value="HAMP domain-like"/>
    <property type="match status" value="1"/>
</dbReference>
<dbReference type="Gene3D" id="6.10.340.10">
    <property type="match status" value="1"/>
</dbReference>
<dbReference type="Proteomes" id="UP000256977">
    <property type="component" value="Unassembled WGS sequence"/>
</dbReference>
<dbReference type="Gene3D" id="1.10.287.130">
    <property type="match status" value="1"/>
</dbReference>
<dbReference type="InterPro" id="IPR050351">
    <property type="entry name" value="BphY/WalK/GraS-like"/>
</dbReference>
<name>A0A3D9JPY9_9BACL</name>
<dbReference type="InterPro" id="IPR003661">
    <property type="entry name" value="HisK_dim/P_dom"/>
</dbReference>
<keyword evidence="8" id="KW-0418">Kinase</keyword>
<dbReference type="PANTHER" id="PTHR45453">
    <property type="entry name" value="PHOSPHATE REGULON SENSOR PROTEIN PHOR"/>
    <property type="match status" value="1"/>
</dbReference>
<feature type="transmembrane region" description="Helical" evidence="13">
    <location>
        <begin position="12"/>
        <end position="36"/>
    </location>
</feature>
<evidence type="ECO:0000256" key="10">
    <source>
        <dbReference type="ARBA" id="ARBA00023012"/>
    </source>
</evidence>
<dbReference type="SMART" id="SM00304">
    <property type="entry name" value="HAMP"/>
    <property type="match status" value="1"/>
</dbReference>
<dbReference type="CDD" id="cd00075">
    <property type="entry name" value="HATPase"/>
    <property type="match status" value="1"/>
</dbReference>
<evidence type="ECO:0000256" key="9">
    <source>
        <dbReference type="ARBA" id="ARBA00022840"/>
    </source>
</evidence>
<dbReference type="GO" id="GO:0000155">
    <property type="term" value="F:phosphorelay sensor kinase activity"/>
    <property type="evidence" value="ECO:0007669"/>
    <property type="project" value="InterPro"/>
</dbReference>
<evidence type="ECO:0000313" key="16">
    <source>
        <dbReference type="EMBL" id="RED76092.1"/>
    </source>
</evidence>
<dbReference type="GO" id="GO:0005886">
    <property type="term" value="C:plasma membrane"/>
    <property type="evidence" value="ECO:0007669"/>
    <property type="project" value="UniProtKB-SubCell"/>
</dbReference>
<keyword evidence="10" id="KW-0902">Two-component regulatory system</keyword>
<evidence type="ECO:0000256" key="12">
    <source>
        <dbReference type="SAM" id="Coils"/>
    </source>
</evidence>
<evidence type="ECO:0000256" key="2">
    <source>
        <dbReference type="ARBA" id="ARBA00004651"/>
    </source>
</evidence>
<evidence type="ECO:0000256" key="7">
    <source>
        <dbReference type="ARBA" id="ARBA00022741"/>
    </source>
</evidence>
<reference evidence="16 17" key="1">
    <citation type="submission" date="2018-07" db="EMBL/GenBank/DDBJ databases">
        <title>Genomic Encyclopedia of Type Strains, Phase III (KMG-III): the genomes of soil and plant-associated and newly described type strains.</title>
        <authorList>
            <person name="Whitman W."/>
        </authorList>
    </citation>
    <scope>NUCLEOTIDE SEQUENCE [LARGE SCALE GENOMIC DNA]</scope>
    <source>
        <strain evidence="16 17">CECT 7287</strain>
    </source>
</reference>
<dbReference type="OrthoDB" id="9813151at2"/>
<dbReference type="SMART" id="SM00387">
    <property type="entry name" value="HATPase_c"/>
    <property type="match status" value="1"/>
</dbReference>
<evidence type="ECO:0000256" key="5">
    <source>
        <dbReference type="ARBA" id="ARBA00022553"/>
    </source>
</evidence>